<reference evidence="3" key="1">
    <citation type="submission" date="2023-07" db="EMBL/GenBank/DDBJ databases">
        <title>Shewanella mangrovi sp. nov., an acetaldehyde- degrading bacterium isolated from mangrove sediment.</title>
        <authorList>
            <person name="Liu Y."/>
        </authorList>
    </citation>
    <scope>NUCLEOTIDE SEQUENCE [LARGE SCALE GENOMIC DNA]</scope>
    <source>
        <strain evidence="3">C32</strain>
    </source>
</reference>
<protein>
    <submittedName>
        <fullName evidence="2">Uncharacterized protein</fullName>
    </submittedName>
</protein>
<name>A0ABT2FHX3_9GAMM</name>
<organism evidence="2 3">
    <name type="scientific">Shewanella electrica</name>
    <dbReference type="NCBI Taxonomy" id="515560"/>
    <lineage>
        <taxon>Bacteria</taxon>
        <taxon>Pseudomonadati</taxon>
        <taxon>Pseudomonadota</taxon>
        <taxon>Gammaproteobacteria</taxon>
        <taxon>Alteromonadales</taxon>
        <taxon>Shewanellaceae</taxon>
        <taxon>Shewanella</taxon>
    </lineage>
</organism>
<feature type="transmembrane region" description="Helical" evidence="1">
    <location>
        <begin position="46"/>
        <end position="66"/>
    </location>
</feature>
<feature type="transmembrane region" description="Helical" evidence="1">
    <location>
        <begin position="87"/>
        <end position="113"/>
    </location>
</feature>
<dbReference type="Proteomes" id="UP001201549">
    <property type="component" value="Unassembled WGS sequence"/>
</dbReference>
<comment type="caution">
    <text evidence="2">The sequence shown here is derived from an EMBL/GenBank/DDBJ whole genome shotgun (WGS) entry which is preliminary data.</text>
</comment>
<sequence length="114" mass="12903">MNRFFLWRWLSYLEAPLISLLLLGVVIPIALPIYLQSLDIHYWLKLAINALPLVGYVCFAIGYAPLKHNRMLAWFDDPLGRRPQEKKAGLGITMAMALGMVTQFISVVVLAFIA</sequence>
<evidence type="ECO:0000256" key="1">
    <source>
        <dbReference type="SAM" id="Phobius"/>
    </source>
</evidence>
<feature type="transmembrane region" description="Helical" evidence="1">
    <location>
        <begin position="12"/>
        <end position="34"/>
    </location>
</feature>
<proteinExistence type="predicted"/>
<keyword evidence="1" id="KW-0472">Membrane</keyword>
<evidence type="ECO:0000313" key="2">
    <source>
        <dbReference type="EMBL" id="MCS4555933.1"/>
    </source>
</evidence>
<keyword evidence="1" id="KW-1133">Transmembrane helix</keyword>
<evidence type="ECO:0000313" key="3">
    <source>
        <dbReference type="Proteomes" id="UP001201549"/>
    </source>
</evidence>
<keyword evidence="1" id="KW-0812">Transmembrane</keyword>
<accession>A0ABT2FHX3</accession>
<dbReference type="EMBL" id="JAKOGG010000003">
    <property type="protein sequence ID" value="MCS4555933.1"/>
    <property type="molecule type" value="Genomic_DNA"/>
</dbReference>
<gene>
    <name evidence="2" type="ORF">L9G74_05730</name>
</gene>
<dbReference type="RefSeq" id="WP_238895343.1">
    <property type="nucleotide sequence ID" value="NZ_JAKOGG010000003.1"/>
</dbReference>
<keyword evidence="3" id="KW-1185">Reference proteome</keyword>